<dbReference type="InterPro" id="IPR051396">
    <property type="entry name" value="Bact_Antivir_Def_Nuclease"/>
</dbReference>
<dbReference type="PANTHER" id="PTHR43581:SF2">
    <property type="entry name" value="EXCINUCLEASE ATPASE SUBUNIT"/>
    <property type="match status" value="1"/>
</dbReference>
<dbReference type="RefSeq" id="WP_329775156.1">
    <property type="nucleotide sequence ID" value="NZ_JAYDYW010000006.1"/>
</dbReference>
<dbReference type="SMART" id="SM00382">
    <property type="entry name" value="AAA"/>
    <property type="match status" value="1"/>
</dbReference>
<dbReference type="Pfam" id="PF13175">
    <property type="entry name" value="AAA_15"/>
    <property type="match status" value="1"/>
</dbReference>
<dbReference type="PANTHER" id="PTHR43581">
    <property type="entry name" value="ATP/GTP PHOSPHATASE"/>
    <property type="match status" value="1"/>
</dbReference>
<proteinExistence type="predicted"/>
<dbReference type="Gene3D" id="3.40.50.300">
    <property type="entry name" value="P-loop containing nucleotide triphosphate hydrolases"/>
    <property type="match status" value="1"/>
</dbReference>
<organism evidence="2 3">
    <name type="scientific">Agarivorans aestuarii</name>
    <dbReference type="NCBI Taxonomy" id="1563703"/>
    <lineage>
        <taxon>Bacteria</taxon>
        <taxon>Pseudomonadati</taxon>
        <taxon>Pseudomonadota</taxon>
        <taxon>Gammaproteobacteria</taxon>
        <taxon>Alteromonadales</taxon>
        <taxon>Alteromonadaceae</taxon>
        <taxon>Agarivorans</taxon>
    </lineage>
</organism>
<evidence type="ECO:0000259" key="1">
    <source>
        <dbReference type="SMART" id="SM00382"/>
    </source>
</evidence>
<accession>A0ABU7G677</accession>
<reference evidence="3" key="1">
    <citation type="submission" date="2023-07" db="EMBL/GenBank/DDBJ databases">
        <title>Draft genome sequence of Agarivorans aestuarii strain ZMCS4, a CAZymes producing bacteria isolated from the marine brown algae Clodostephus spongiosus.</title>
        <authorList>
            <person name="Lorente B."/>
            <person name="Cabral C."/>
            <person name="Frias J."/>
            <person name="Faria J."/>
            <person name="Toubarro D."/>
        </authorList>
    </citation>
    <scope>NUCLEOTIDE SEQUENCE [LARGE SCALE GENOMIC DNA]</scope>
    <source>
        <strain evidence="3">ZMCS4</strain>
    </source>
</reference>
<comment type="caution">
    <text evidence="2">The sequence shown here is derived from an EMBL/GenBank/DDBJ whole genome shotgun (WGS) entry which is preliminary data.</text>
</comment>
<reference evidence="2 3" key="2">
    <citation type="submission" date="2023-12" db="EMBL/GenBank/DDBJ databases">
        <authorList>
            <consortium name="Cladostephus spongiosus"/>
            <person name="Lorente B."/>
            <person name="Cabral C."/>
            <person name="Frias J."/>
            <person name="Faria J."/>
            <person name="Toubarro D."/>
        </authorList>
    </citation>
    <scope>NUCLEOTIDE SEQUENCE [LARGE SCALE GENOMIC DNA]</scope>
    <source>
        <strain evidence="2 3">ZMCS4</strain>
    </source>
</reference>
<dbReference type="Proteomes" id="UP001310248">
    <property type="component" value="Unassembled WGS sequence"/>
</dbReference>
<name>A0ABU7G677_9ALTE</name>
<dbReference type="InterPro" id="IPR041685">
    <property type="entry name" value="AAA_GajA/Old/RecF-like"/>
</dbReference>
<protein>
    <submittedName>
        <fullName evidence="2">AAA family ATPase</fullName>
    </submittedName>
</protein>
<evidence type="ECO:0000313" key="2">
    <source>
        <dbReference type="EMBL" id="MEE1673930.1"/>
    </source>
</evidence>
<dbReference type="CDD" id="cd00267">
    <property type="entry name" value="ABC_ATPase"/>
    <property type="match status" value="1"/>
</dbReference>
<dbReference type="EMBL" id="JAYDYW010000006">
    <property type="protein sequence ID" value="MEE1673930.1"/>
    <property type="molecule type" value="Genomic_DNA"/>
</dbReference>
<dbReference type="InterPro" id="IPR003593">
    <property type="entry name" value="AAA+_ATPase"/>
</dbReference>
<dbReference type="SUPFAM" id="SSF52540">
    <property type="entry name" value="P-loop containing nucleoside triphosphate hydrolases"/>
    <property type="match status" value="1"/>
</dbReference>
<keyword evidence="3" id="KW-1185">Reference proteome</keyword>
<gene>
    <name evidence="2" type="ORF">SNR37_003357</name>
</gene>
<evidence type="ECO:0000313" key="3">
    <source>
        <dbReference type="Proteomes" id="UP001310248"/>
    </source>
</evidence>
<feature type="domain" description="AAA+ ATPase" evidence="1">
    <location>
        <begin position="22"/>
        <end position="445"/>
    </location>
</feature>
<sequence>MIVKGFYAEKVFGYLDFYIKFNQDVSFIVGGNGSGKTTALKLMNALVNPNFKELLQIPFSTCSLVVAIDKKEIIITAKTEGDNITLSITDCDTDIILPTYSNSDADYYSRREDKFEELIEDINRKNIDHPVVRAITKLDSPIFLGLDRRREDANSKQNYYHERETWLYQKRVKSSGSRRLIKGSIGASLMDTEMLVQNSYRRIRELENRQSHKLRDKILLSSFQFSKFDQEDLTPNIDKWKEREGLLERKKEINDAISNIVGKDSSLSDEVDKFFSGMTKLFEVMEQNKEGFAIEWLLNKAQIERMASIVDIIDDHKSKIDKLYRPINEFLDTVNDFYKDSNKQLKVDTVGQLIVKRPDGNECTIEGLSSGERQLLVIFAHAFFNRQSNKKNVFIIDEPELSLHLGWQEMFADTIFSISPNSQFILATHSPEIVAGNKNKAVKCR</sequence>
<dbReference type="InterPro" id="IPR027417">
    <property type="entry name" value="P-loop_NTPase"/>
</dbReference>